<name>A0A7I8VW79_9ANNE</name>
<reference evidence="3 4" key="1">
    <citation type="submission" date="2020-08" db="EMBL/GenBank/DDBJ databases">
        <authorList>
            <person name="Hejnol A."/>
        </authorList>
    </citation>
    <scope>NUCLEOTIDE SEQUENCE [LARGE SCALE GENOMIC DNA]</scope>
</reference>
<gene>
    <name evidence="3" type="ORF">DGYR_LOCUS7993</name>
</gene>
<dbReference type="InterPro" id="IPR015421">
    <property type="entry name" value="PyrdxlP-dep_Trfase_major"/>
</dbReference>
<evidence type="ECO:0000256" key="1">
    <source>
        <dbReference type="ARBA" id="ARBA00022898"/>
    </source>
</evidence>
<organism evidence="3 4">
    <name type="scientific">Dimorphilus gyrociliatus</name>
    <dbReference type="NCBI Taxonomy" id="2664684"/>
    <lineage>
        <taxon>Eukaryota</taxon>
        <taxon>Metazoa</taxon>
        <taxon>Spiralia</taxon>
        <taxon>Lophotrochozoa</taxon>
        <taxon>Annelida</taxon>
        <taxon>Polychaeta</taxon>
        <taxon>Polychaeta incertae sedis</taxon>
        <taxon>Dinophilidae</taxon>
        <taxon>Dimorphilus</taxon>
    </lineage>
</organism>
<sequence>MEFGKSMLENFLLNNDYSMINHGSWGAVPKEVFDYKMKLLRDHEALPEYFFRKTLYEEQERNSEAIAKFVGTEPNSVALTDNTTFGVNSSIMSAPLSEGDSILVQSFTYKATACVAERIAEQKGFIVRTLDIRLPIKSDDDIVQLYANELEKYPDIRMIILDHISSAVPILWPVEKLMNLFRAYDVIILIDGAHAPGQVSVCLDELQPDYYVASLHKWNFVPRSCGMLYVADGRQESMHNIMTSFKYKARPFQKRFHYIGTRDFSSLFCWTQSRNFVEKCGGLVNI</sequence>
<dbReference type="EMBL" id="CAJFCJ010000011">
    <property type="protein sequence ID" value="CAD5119806.1"/>
    <property type="molecule type" value="Genomic_DNA"/>
</dbReference>
<feature type="domain" description="Aminotransferase class V" evidence="2">
    <location>
        <begin position="28"/>
        <end position="249"/>
    </location>
</feature>
<evidence type="ECO:0000259" key="2">
    <source>
        <dbReference type="Pfam" id="PF00266"/>
    </source>
</evidence>
<dbReference type="InterPro" id="IPR000192">
    <property type="entry name" value="Aminotrans_V_dom"/>
</dbReference>
<accession>A0A7I8VW79</accession>
<keyword evidence="4" id="KW-1185">Reference proteome</keyword>
<evidence type="ECO:0000313" key="4">
    <source>
        <dbReference type="Proteomes" id="UP000549394"/>
    </source>
</evidence>
<dbReference type="PANTHER" id="PTHR43092">
    <property type="entry name" value="L-CYSTEINE DESULFHYDRASE"/>
    <property type="match status" value="1"/>
</dbReference>
<protein>
    <submittedName>
        <fullName evidence="3">DgyrCDS8390</fullName>
    </submittedName>
</protein>
<dbReference type="PANTHER" id="PTHR43092:SF4">
    <property type="entry name" value="AMINOTRANSFERASE CLASS V DOMAIN-CONTAINING PROTEIN"/>
    <property type="match status" value="1"/>
</dbReference>
<dbReference type="Gene3D" id="3.40.640.10">
    <property type="entry name" value="Type I PLP-dependent aspartate aminotransferase-like (Major domain)"/>
    <property type="match status" value="1"/>
</dbReference>
<keyword evidence="1" id="KW-0663">Pyridoxal phosphate</keyword>
<dbReference type="SUPFAM" id="SSF53383">
    <property type="entry name" value="PLP-dependent transferases"/>
    <property type="match status" value="1"/>
</dbReference>
<dbReference type="AlphaFoldDB" id="A0A7I8VW79"/>
<dbReference type="Proteomes" id="UP000549394">
    <property type="component" value="Unassembled WGS sequence"/>
</dbReference>
<proteinExistence type="predicted"/>
<dbReference type="Pfam" id="PF00266">
    <property type="entry name" value="Aminotran_5"/>
    <property type="match status" value="1"/>
</dbReference>
<dbReference type="InterPro" id="IPR015424">
    <property type="entry name" value="PyrdxlP-dep_Trfase"/>
</dbReference>
<comment type="caution">
    <text evidence="3">The sequence shown here is derived from an EMBL/GenBank/DDBJ whole genome shotgun (WGS) entry which is preliminary data.</text>
</comment>
<dbReference type="OrthoDB" id="5978656at2759"/>
<evidence type="ECO:0000313" key="3">
    <source>
        <dbReference type="EMBL" id="CAD5119806.1"/>
    </source>
</evidence>